<dbReference type="Gene3D" id="1.20.120.530">
    <property type="entry name" value="GntR ligand-binding domain-like"/>
    <property type="match status" value="1"/>
</dbReference>
<dbReference type="EMBL" id="CP039924">
    <property type="protein sequence ID" value="QCL97915.1"/>
    <property type="molecule type" value="Genomic_DNA"/>
</dbReference>
<keyword evidence="1" id="KW-0805">Transcription regulation</keyword>
<dbReference type="InterPro" id="IPR036388">
    <property type="entry name" value="WH-like_DNA-bd_sf"/>
</dbReference>
<dbReference type="AlphaFoldDB" id="A0A4D7YN96"/>
<dbReference type="PANTHER" id="PTHR43537:SF44">
    <property type="entry name" value="GNTR FAMILY REGULATORY PROTEIN"/>
    <property type="match status" value="1"/>
</dbReference>
<dbReference type="SMART" id="SM00345">
    <property type="entry name" value="HTH_GNTR"/>
    <property type="match status" value="1"/>
</dbReference>
<dbReference type="SUPFAM" id="SSF48008">
    <property type="entry name" value="GntR ligand-binding domain-like"/>
    <property type="match status" value="1"/>
</dbReference>
<dbReference type="InterPro" id="IPR036390">
    <property type="entry name" value="WH_DNA-bd_sf"/>
</dbReference>
<geneLocation type="plasmid" evidence="6">
    <name>patcfbp7129a</name>
</geneLocation>
<accession>A0A4D7YN96</accession>
<dbReference type="GO" id="GO:0003700">
    <property type="term" value="F:DNA-binding transcription factor activity"/>
    <property type="evidence" value="ECO:0007669"/>
    <property type="project" value="InterPro"/>
</dbReference>
<dbReference type="InterPro" id="IPR008920">
    <property type="entry name" value="TF_FadR/GntR_C"/>
</dbReference>
<dbReference type="RefSeq" id="WP_137006253.1">
    <property type="nucleotide sequence ID" value="NZ_CP039924.1"/>
</dbReference>
<dbReference type="SUPFAM" id="SSF46785">
    <property type="entry name" value="Winged helix' DNA-binding domain"/>
    <property type="match status" value="1"/>
</dbReference>
<dbReference type="SMART" id="SM00895">
    <property type="entry name" value="FCD"/>
    <property type="match status" value="1"/>
</dbReference>
<evidence type="ECO:0000313" key="5">
    <source>
        <dbReference type="EMBL" id="QCL97915.1"/>
    </source>
</evidence>
<evidence type="ECO:0000256" key="3">
    <source>
        <dbReference type="ARBA" id="ARBA00023163"/>
    </source>
</evidence>
<evidence type="ECO:0000256" key="2">
    <source>
        <dbReference type="ARBA" id="ARBA00023125"/>
    </source>
</evidence>
<keyword evidence="2" id="KW-0238">DNA-binding</keyword>
<dbReference type="GO" id="GO:0003677">
    <property type="term" value="F:DNA binding"/>
    <property type="evidence" value="ECO:0007669"/>
    <property type="project" value="UniProtKB-KW"/>
</dbReference>
<organism evidence="5 6">
    <name type="scientific">Agrobacterium tumefaciens</name>
    <dbReference type="NCBI Taxonomy" id="358"/>
    <lineage>
        <taxon>Bacteria</taxon>
        <taxon>Pseudomonadati</taxon>
        <taxon>Pseudomonadota</taxon>
        <taxon>Alphaproteobacteria</taxon>
        <taxon>Hyphomicrobiales</taxon>
        <taxon>Rhizobiaceae</taxon>
        <taxon>Rhizobium/Agrobacterium group</taxon>
        <taxon>Agrobacterium</taxon>
        <taxon>Agrobacterium tumefaciens complex</taxon>
    </lineage>
</organism>
<dbReference type="InterPro" id="IPR000524">
    <property type="entry name" value="Tscrpt_reg_HTH_GntR"/>
</dbReference>
<gene>
    <name evidence="5" type="ORF">CFBP7129_27490</name>
</gene>
<dbReference type="Pfam" id="PF07729">
    <property type="entry name" value="FCD"/>
    <property type="match status" value="1"/>
</dbReference>
<dbReference type="CDD" id="cd07377">
    <property type="entry name" value="WHTH_GntR"/>
    <property type="match status" value="1"/>
</dbReference>
<evidence type="ECO:0000313" key="6">
    <source>
        <dbReference type="Proteomes" id="UP000298649"/>
    </source>
</evidence>
<dbReference type="Proteomes" id="UP000298649">
    <property type="component" value="Plasmid pAtCFBP7129a"/>
</dbReference>
<dbReference type="Pfam" id="PF00392">
    <property type="entry name" value="GntR"/>
    <property type="match status" value="1"/>
</dbReference>
<dbReference type="PROSITE" id="PS50949">
    <property type="entry name" value="HTH_GNTR"/>
    <property type="match status" value="1"/>
</dbReference>
<name>A0A4D7YN96_AGRTU</name>
<evidence type="ECO:0000256" key="1">
    <source>
        <dbReference type="ARBA" id="ARBA00023015"/>
    </source>
</evidence>
<reference evidence="5 6" key="1">
    <citation type="submission" date="2019-04" db="EMBL/GenBank/DDBJ databases">
        <title>Complete genome sequence of Agrobacterium tumefaciens CFBP7129.</title>
        <authorList>
            <person name="Haryono M."/>
            <person name="Lin Y.-C."/>
            <person name="Lai E.-M."/>
            <person name="Kuo C.-H."/>
        </authorList>
    </citation>
    <scope>NUCLEOTIDE SEQUENCE [LARGE SCALE GENOMIC DNA]</scope>
    <source>
        <strain evidence="5 6">CFBP7129</strain>
        <plasmid evidence="6">patcfbp7129a</plasmid>
    </source>
</reference>
<feature type="domain" description="HTH gntR-type" evidence="4">
    <location>
        <begin position="41"/>
        <end position="109"/>
    </location>
</feature>
<proteinExistence type="predicted"/>
<dbReference type="PRINTS" id="PR00035">
    <property type="entry name" value="HTHGNTR"/>
</dbReference>
<evidence type="ECO:0000259" key="4">
    <source>
        <dbReference type="PROSITE" id="PS50949"/>
    </source>
</evidence>
<dbReference type="PANTHER" id="PTHR43537">
    <property type="entry name" value="TRANSCRIPTIONAL REGULATOR, GNTR FAMILY"/>
    <property type="match status" value="1"/>
</dbReference>
<protein>
    <submittedName>
        <fullName evidence="5">FadR family transcriptional regulator</fullName>
    </submittedName>
</protein>
<dbReference type="Gene3D" id="1.10.10.10">
    <property type="entry name" value="Winged helix-like DNA-binding domain superfamily/Winged helix DNA-binding domain"/>
    <property type="match status" value="1"/>
</dbReference>
<sequence length="278" mass="30937">MNENGRNHCFCQETRRNTGSDMYRAEREGHTAMFQPVERTHHLPQKVADEIGKKIETGELEPGGKLPAELTLARTFGVSRSVIREAIAKLRSEGLIETRHGVGAFVLSKVRRPKLRLEICGAPDPDDLLGLFQLRLPLEKQAVRLAATERNDGDLSALKDHVFEMNRVSDWLAMGIGSDIAFHLTVARATQNRFYVEMLSPLLGYLGDIIPLAFRCTGDTNIAATTFDEHLAVYEAIASRDQDAAEKWMTSHIINSANRLGLDEDALFGVSLRGKKNV</sequence>
<dbReference type="InterPro" id="IPR011711">
    <property type="entry name" value="GntR_C"/>
</dbReference>
<keyword evidence="3" id="KW-0804">Transcription</keyword>
<keyword evidence="5" id="KW-0614">Plasmid</keyword>